<dbReference type="InterPro" id="IPR040079">
    <property type="entry name" value="Glutathione_S-Trfase"/>
</dbReference>
<comment type="similarity">
    <text evidence="2">Belongs to the metaxin family.</text>
</comment>
<protein>
    <submittedName>
        <fullName evidence="11">Metaxin</fullName>
    </submittedName>
</protein>
<keyword evidence="8" id="KW-0812">Transmembrane</keyword>
<sequence>MASSSSSAAPAVLKLHQYGARWELPSFDPFCLSAQAYMRLAGVTFEEVPSNNPDVSPTSNLPLVQLGDDYVAGTNAIFTYVGNKTGKSLDSALNAEQKATAAAFIHLIETKLHPTLLYNWWAEKQNMGQTLVLPHFNSMVFPLGYVLPRLKQRNVQSYLYTLNLTQDEKVYNDAEECYAALADFLGDKHFFFGDSPSSLDAVAFGHLAIHLVAPQSHKLRSRLLQHKNLEAFCKRVMTLYLGQDFPAIPAPPPATEDKDQKQEMSQHKKTGMYLLTGAGLLILLHYLTKQHQAAHQ</sequence>
<dbReference type="PANTHER" id="PTHR12289:SF41">
    <property type="entry name" value="FAILED AXON CONNECTIONS-RELATED"/>
    <property type="match status" value="1"/>
</dbReference>
<evidence type="ECO:0000259" key="10">
    <source>
        <dbReference type="Pfam" id="PF17171"/>
    </source>
</evidence>
<dbReference type="VEuPathDB" id="AmoebaDB:ACA1_188240"/>
<evidence type="ECO:0000256" key="4">
    <source>
        <dbReference type="ARBA" id="ARBA00022787"/>
    </source>
</evidence>
<keyword evidence="4" id="KW-1000">Mitochondrion outer membrane</keyword>
<feature type="domain" description="Mitochondrial outer membrane transport complex Sam37/metaxin N-terminal" evidence="9">
    <location>
        <begin position="31"/>
        <end position="151"/>
    </location>
</feature>
<dbReference type="Gene3D" id="1.20.1050.10">
    <property type="match status" value="1"/>
</dbReference>
<reference evidence="11" key="1">
    <citation type="submission" date="2015-01" db="EMBL/GenBank/DDBJ databases">
        <title>Protein import complexes in the mitochondrial outer membrane of Amoebozoa representatives.</title>
        <authorList>
            <person name="Buczek D."/>
            <person name="Wojtkowska M."/>
            <person name="Suzuki Y."/>
            <person name="Kmita H."/>
            <person name="Makalowski W."/>
        </authorList>
    </citation>
    <scope>NUCLEOTIDE SEQUENCE</scope>
</reference>
<dbReference type="SFLD" id="SFLDS00019">
    <property type="entry name" value="Glutathione_Transferase_(cytos"/>
    <property type="match status" value="1"/>
</dbReference>
<keyword evidence="5" id="KW-0653">Protein transport</keyword>
<dbReference type="EMBL" id="KP411216">
    <property type="protein sequence ID" value="AKN09685.1"/>
    <property type="molecule type" value="mRNA"/>
</dbReference>
<feature type="domain" description="Metaxin glutathione S-transferase" evidence="10">
    <location>
        <begin position="174"/>
        <end position="236"/>
    </location>
</feature>
<evidence type="ECO:0000256" key="2">
    <source>
        <dbReference type="ARBA" id="ARBA00009170"/>
    </source>
</evidence>
<evidence type="ECO:0000256" key="7">
    <source>
        <dbReference type="ARBA" id="ARBA00023136"/>
    </source>
</evidence>
<dbReference type="GO" id="GO:0001401">
    <property type="term" value="C:SAM complex"/>
    <property type="evidence" value="ECO:0007669"/>
    <property type="project" value="InterPro"/>
</dbReference>
<dbReference type="InterPro" id="IPR050931">
    <property type="entry name" value="Mito_Protein_Transport_Metaxin"/>
</dbReference>
<dbReference type="Pfam" id="PF17171">
    <property type="entry name" value="GST_C_6"/>
    <property type="match status" value="1"/>
</dbReference>
<dbReference type="CDD" id="cd03054">
    <property type="entry name" value="GST_N_Metaxin"/>
    <property type="match status" value="1"/>
</dbReference>
<dbReference type="Pfam" id="PF10568">
    <property type="entry name" value="Tom37"/>
    <property type="match status" value="1"/>
</dbReference>
<dbReference type="GO" id="GO:0015031">
    <property type="term" value="P:protein transport"/>
    <property type="evidence" value="ECO:0007669"/>
    <property type="project" value="UniProtKB-KW"/>
</dbReference>
<dbReference type="SFLD" id="SFLDG01200">
    <property type="entry name" value="SUF1.1"/>
    <property type="match status" value="1"/>
</dbReference>
<dbReference type="InterPro" id="IPR036282">
    <property type="entry name" value="Glutathione-S-Trfase_C_sf"/>
</dbReference>
<keyword evidence="7 8" id="KW-0472">Membrane</keyword>
<evidence type="ECO:0000259" key="9">
    <source>
        <dbReference type="Pfam" id="PF10568"/>
    </source>
</evidence>
<keyword evidence="3" id="KW-0813">Transport</keyword>
<dbReference type="AlphaFoldDB" id="A0A0H3Y929"/>
<evidence type="ECO:0000256" key="6">
    <source>
        <dbReference type="ARBA" id="ARBA00023128"/>
    </source>
</evidence>
<evidence type="ECO:0000256" key="5">
    <source>
        <dbReference type="ARBA" id="ARBA00022927"/>
    </source>
</evidence>
<dbReference type="InterPro" id="IPR019564">
    <property type="entry name" value="Sam37/metaxin_N"/>
</dbReference>
<evidence type="ECO:0000256" key="8">
    <source>
        <dbReference type="SAM" id="Phobius"/>
    </source>
</evidence>
<name>A0A0H3Y929_ACACA</name>
<organism evidence="11">
    <name type="scientific">Acanthamoeba castellanii</name>
    <name type="common">Amoeba</name>
    <dbReference type="NCBI Taxonomy" id="5755"/>
    <lineage>
        <taxon>Eukaryota</taxon>
        <taxon>Amoebozoa</taxon>
        <taxon>Discosea</taxon>
        <taxon>Longamoebia</taxon>
        <taxon>Centramoebida</taxon>
        <taxon>Acanthamoebidae</taxon>
        <taxon>Acanthamoeba</taxon>
    </lineage>
</organism>
<accession>A0A0H3Y929</accession>
<proteinExistence type="evidence at transcript level"/>
<dbReference type="InterPro" id="IPR036249">
    <property type="entry name" value="Thioredoxin-like_sf"/>
</dbReference>
<comment type="subcellular location">
    <subcellularLocation>
        <location evidence="1">Mitochondrion outer membrane</location>
    </subcellularLocation>
</comment>
<dbReference type="SFLD" id="SFLDG01180">
    <property type="entry name" value="SUF1"/>
    <property type="match status" value="1"/>
</dbReference>
<keyword evidence="6" id="KW-0496">Mitochondrion</keyword>
<evidence type="ECO:0000256" key="1">
    <source>
        <dbReference type="ARBA" id="ARBA00004294"/>
    </source>
</evidence>
<dbReference type="SUPFAM" id="SSF47616">
    <property type="entry name" value="GST C-terminal domain-like"/>
    <property type="match status" value="1"/>
</dbReference>
<evidence type="ECO:0000313" key="11">
    <source>
        <dbReference type="EMBL" id="AKN09685.1"/>
    </source>
</evidence>
<dbReference type="InterPro" id="IPR033468">
    <property type="entry name" value="Metaxin_GST"/>
</dbReference>
<feature type="transmembrane region" description="Helical" evidence="8">
    <location>
        <begin position="270"/>
        <end position="288"/>
    </location>
</feature>
<evidence type="ECO:0000256" key="3">
    <source>
        <dbReference type="ARBA" id="ARBA00022448"/>
    </source>
</evidence>
<dbReference type="SUPFAM" id="SSF52833">
    <property type="entry name" value="Thioredoxin-like"/>
    <property type="match status" value="1"/>
</dbReference>
<dbReference type="PANTHER" id="PTHR12289">
    <property type="entry name" value="METAXIN RELATED"/>
    <property type="match status" value="1"/>
</dbReference>
<keyword evidence="8" id="KW-1133">Transmembrane helix</keyword>
<dbReference type="InterPro" id="IPR026928">
    <property type="entry name" value="FAX/IsoI-like"/>
</dbReference>